<reference evidence="2 3" key="1">
    <citation type="submission" date="2013-08" db="EMBL/GenBank/DDBJ databases">
        <authorList>
            <person name="Weinstock G."/>
            <person name="Sodergren E."/>
            <person name="Wylie T."/>
            <person name="Fulton L."/>
            <person name="Fulton R."/>
            <person name="Fronick C."/>
            <person name="O'Laughlin M."/>
            <person name="Godfrey J."/>
            <person name="Miner T."/>
            <person name="Herter B."/>
            <person name="Appelbaum E."/>
            <person name="Cordes M."/>
            <person name="Lek S."/>
            <person name="Wollam A."/>
            <person name="Pepin K.H."/>
            <person name="Palsikar V.B."/>
            <person name="Mitreva M."/>
            <person name="Wilson R.K."/>
        </authorList>
    </citation>
    <scope>NUCLEOTIDE SEQUENCE [LARGE SCALE GENOMIC DNA]</scope>
    <source>
        <strain evidence="2 3">ATCC 700627</strain>
    </source>
</reference>
<dbReference type="Pfam" id="PF13749">
    <property type="entry name" value="HATPase_c_4"/>
    <property type="match status" value="1"/>
</dbReference>
<protein>
    <submittedName>
        <fullName evidence="2">Divergent AAA domain protein</fullName>
    </submittedName>
</protein>
<dbReference type="Gene3D" id="1.10.10.10">
    <property type="entry name" value="Winged helix-like DNA-binding domain superfamily/Winged helix DNA-binding domain"/>
    <property type="match status" value="1"/>
</dbReference>
<dbReference type="EMBL" id="AWVP01000092">
    <property type="protein sequence ID" value="ERK56412.1"/>
    <property type="molecule type" value="Genomic_DNA"/>
</dbReference>
<evidence type="ECO:0000259" key="1">
    <source>
        <dbReference type="Pfam" id="PF04326"/>
    </source>
</evidence>
<keyword evidence="3" id="KW-1185">Reference proteome</keyword>
<name>U2S0R1_9BACL</name>
<dbReference type="InterPro" id="IPR038475">
    <property type="entry name" value="RecG_C_sf"/>
</dbReference>
<sequence length="500" mass="58408">MHNIIDIINSCENNEIEFKKCSKDKLPKSFWETYSSFSNTEGGVIILGYDENSNEITGVDNPEKIKQDLFTMVNDRQKTNKNILTDKHVETYNLNNKNIIKITIDEASYLQKPIFINGDINNTFIRRNSADTRATQDDLKILFSNSIEETDGEILKHFDISDMNDATIENYRNNLVEKTGNTDYLYMTYEEFLISIGAYRVDRTGDKKPKPTKGALLLFGKYNSILEIFPSFQLDYFEKNNSDNRWIDRVSTGDMSFQNLNNIYDFYNVVTKKIYDSSKDPFVLDKSTQQRLPFKRDLQESVREALVNSLMHSLYDSDFPIKITLFPDYYEFENPGQMRVSIEEFISGKTSRIRNHVIANLFRKIGISEKAASGGFKIFKTAQKYKLKSPELLRGFDKTIIRIWKIDITQSFKDLTELEQEVMMYVVNNSYINKSLLISKFKMTPQTSRTTLEKLIKKNYLVKIGKSRATKYILPFDSKENYIMMKKLIKLFEDKIDNRK</sequence>
<comment type="caution">
    <text evidence="2">The sequence shown here is derived from an EMBL/GenBank/DDBJ whole genome shotgun (WGS) entry which is preliminary data.</text>
</comment>
<dbReference type="InterPro" id="IPR007421">
    <property type="entry name" value="Schlafen_AlbA_2_dom"/>
</dbReference>
<dbReference type="InterPro" id="IPR036388">
    <property type="entry name" value="WH-like_DNA-bd_sf"/>
</dbReference>
<dbReference type="SUPFAM" id="SSF46785">
    <property type="entry name" value="Winged helix' DNA-binding domain"/>
    <property type="match status" value="1"/>
</dbReference>
<dbReference type="InterPro" id="IPR036390">
    <property type="entry name" value="WH_DNA-bd_sf"/>
</dbReference>
<dbReference type="RefSeq" id="WP_021752912.1">
    <property type="nucleotide sequence ID" value="NZ_KI271828.1"/>
</dbReference>
<accession>U2S0R1</accession>
<dbReference type="eggNOG" id="COG2865">
    <property type="taxonomic scope" value="Bacteria"/>
</dbReference>
<dbReference type="HOGENOM" id="CLU_024970_0_1_9"/>
<dbReference type="InterPro" id="IPR038461">
    <property type="entry name" value="Schlafen_AlbA_2_dom_sf"/>
</dbReference>
<dbReference type="Gene3D" id="3.30.950.30">
    <property type="entry name" value="Schlafen, AAA domain"/>
    <property type="match status" value="1"/>
</dbReference>
<dbReference type="PANTHER" id="PTHR30595">
    <property type="entry name" value="GLPR-RELATED TRANSCRIPTIONAL REPRESSOR"/>
    <property type="match status" value="1"/>
</dbReference>
<evidence type="ECO:0000313" key="3">
    <source>
        <dbReference type="Proteomes" id="UP000016637"/>
    </source>
</evidence>
<dbReference type="AlphaFoldDB" id="U2S0R1"/>
<proteinExistence type="predicted"/>
<dbReference type="PANTHER" id="PTHR30595:SF6">
    <property type="entry name" value="SCHLAFEN ALBA-2 DOMAIN-CONTAINING PROTEIN"/>
    <property type="match status" value="1"/>
</dbReference>
<dbReference type="Pfam" id="PF04326">
    <property type="entry name" value="SLFN_AlbA_2"/>
    <property type="match status" value="1"/>
</dbReference>
<dbReference type="PATRIC" id="fig|1321820.3.peg.1325"/>
<feature type="domain" description="Schlafen AlbA-2" evidence="1">
    <location>
        <begin position="12"/>
        <end position="134"/>
    </location>
</feature>
<dbReference type="Proteomes" id="UP000016637">
    <property type="component" value="Unassembled WGS sequence"/>
</dbReference>
<dbReference type="Gene3D" id="3.30.565.60">
    <property type="match status" value="1"/>
</dbReference>
<organism evidence="2 3">
    <name type="scientific">Gemella bergeri ATCC 700627</name>
    <dbReference type="NCBI Taxonomy" id="1321820"/>
    <lineage>
        <taxon>Bacteria</taxon>
        <taxon>Bacillati</taxon>
        <taxon>Bacillota</taxon>
        <taxon>Bacilli</taxon>
        <taxon>Bacillales</taxon>
        <taxon>Gemellaceae</taxon>
        <taxon>Gemella</taxon>
    </lineage>
</organism>
<evidence type="ECO:0000313" key="2">
    <source>
        <dbReference type="EMBL" id="ERK56412.1"/>
    </source>
</evidence>
<gene>
    <name evidence="2" type="ORF">HMPREF1983_01373</name>
</gene>